<dbReference type="EMBL" id="FQXS01000006">
    <property type="protein sequence ID" value="SHH68253.1"/>
    <property type="molecule type" value="Genomic_DNA"/>
</dbReference>
<feature type="compositionally biased region" description="Polar residues" evidence="4">
    <location>
        <begin position="385"/>
        <end position="402"/>
    </location>
</feature>
<feature type="compositionally biased region" description="Basic and acidic residues" evidence="4">
    <location>
        <begin position="337"/>
        <end position="347"/>
    </location>
</feature>
<dbReference type="Gene3D" id="3.40.630.40">
    <property type="entry name" value="Zn-dependent exopeptidases"/>
    <property type="match status" value="1"/>
</dbReference>
<dbReference type="InterPro" id="IPR002508">
    <property type="entry name" value="MurNAc-LAA_cat"/>
</dbReference>
<evidence type="ECO:0000313" key="7">
    <source>
        <dbReference type="EMBL" id="SHH68253.1"/>
    </source>
</evidence>
<dbReference type="Gene3D" id="2.60.40.3500">
    <property type="match status" value="1"/>
</dbReference>
<dbReference type="EC" id="3.5.1.28" evidence="2"/>
<dbReference type="InterPro" id="IPR021731">
    <property type="entry name" value="AMIN_dom"/>
</dbReference>
<dbReference type="GO" id="GO:0009253">
    <property type="term" value="P:peptidoglycan catabolic process"/>
    <property type="evidence" value="ECO:0007669"/>
    <property type="project" value="InterPro"/>
</dbReference>
<dbReference type="Proteomes" id="UP000184139">
    <property type="component" value="Unassembled WGS sequence"/>
</dbReference>
<organism evidence="7 8">
    <name type="scientific">Desulfofustis glycolicus DSM 9705</name>
    <dbReference type="NCBI Taxonomy" id="1121409"/>
    <lineage>
        <taxon>Bacteria</taxon>
        <taxon>Pseudomonadati</taxon>
        <taxon>Thermodesulfobacteriota</taxon>
        <taxon>Desulfobulbia</taxon>
        <taxon>Desulfobulbales</taxon>
        <taxon>Desulfocapsaceae</taxon>
        <taxon>Desulfofustis</taxon>
    </lineage>
</organism>
<evidence type="ECO:0000256" key="2">
    <source>
        <dbReference type="ARBA" id="ARBA00011901"/>
    </source>
</evidence>
<comment type="catalytic activity">
    <reaction evidence="1">
        <text>Hydrolyzes the link between N-acetylmuramoyl residues and L-amino acid residues in certain cell-wall glycopeptides.</text>
        <dbReference type="EC" id="3.5.1.28"/>
    </reaction>
</comment>
<evidence type="ECO:0000313" key="8">
    <source>
        <dbReference type="Proteomes" id="UP000184139"/>
    </source>
</evidence>
<dbReference type="Pfam" id="PF01520">
    <property type="entry name" value="Amidase_3"/>
    <property type="match status" value="1"/>
</dbReference>
<name>A0A1M5UZY2_9BACT</name>
<dbReference type="InterPro" id="IPR011990">
    <property type="entry name" value="TPR-like_helical_dom_sf"/>
</dbReference>
<keyword evidence="3" id="KW-0378">Hydrolase</keyword>
<feature type="compositionally biased region" description="Pro residues" evidence="4">
    <location>
        <begin position="324"/>
        <end position="334"/>
    </location>
</feature>
<evidence type="ECO:0000256" key="4">
    <source>
        <dbReference type="SAM" id="MobiDB-lite"/>
    </source>
</evidence>
<evidence type="ECO:0000256" key="3">
    <source>
        <dbReference type="ARBA" id="ARBA00022801"/>
    </source>
</evidence>
<dbReference type="AlphaFoldDB" id="A0A1M5UZY2"/>
<evidence type="ECO:0000256" key="1">
    <source>
        <dbReference type="ARBA" id="ARBA00001561"/>
    </source>
</evidence>
<keyword evidence="8" id="KW-1185">Reference proteome</keyword>
<dbReference type="GO" id="GO:0008745">
    <property type="term" value="F:N-acetylmuramoyl-L-alanine amidase activity"/>
    <property type="evidence" value="ECO:0007669"/>
    <property type="project" value="UniProtKB-EC"/>
</dbReference>
<feature type="compositionally biased region" description="Polar residues" evidence="4">
    <location>
        <begin position="348"/>
        <end position="362"/>
    </location>
</feature>
<feature type="chain" id="PRO_5009914294" description="N-acetylmuramoyl-L-alanine amidase" evidence="5">
    <location>
        <begin position="27"/>
        <end position="645"/>
    </location>
</feature>
<dbReference type="Gene3D" id="1.25.40.10">
    <property type="entry name" value="Tetratricopeptide repeat domain"/>
    <property type="match status" value="1"/>
</dbReference>
<evidence type="ECO:0000256" key="5">
    <source>
        <dbReference type="SAM" id="SignalP"/>
    </source>
</evidence>
<accession>A0A1M5UZY2</accession>
<dbReference type="CDD" id="cd02696">
    <property type="entry name" value="MurNAc-LAA"/>
    <property type="match status" value="1"/>
</dbReference>
<dbReference type="SUPFAM" id="SSF53187">
    <property type="entry name" value="Zn-dependent exopeptidases"/>
    <property type="match status" value="1"/>
</dbReference>
<dbReference type="PANTHER" id="PTHR30404">
    <property type="entry name" value="N-ACETYLMURAMOYL-L-ALANINE AMIDASE"/>
    <property type="match status" value="1"/>
</dbReference>
<evidence type="ECO:0000259" key="6">
    <source>
        <dbReference type="SMART" id="SM00646"/>
    </source>
</evidence>
<feature type="signal peptide" evidence="5">
    <location>
        <begin position="1"/>
        <end position="26"/>
    </location>
</feature>
<protein>
    <recommendedName>
        <fullName evidence="2">N-acetylmuramoyl-L-alanine amidase</fullName>
        <ecNumber evidence="2">3.5.1.28</ecNumber>
    </recommendedName>
</protein>
<dbReference type="STRING" id="1121409.SAMN02745124_01420"/>
<gene>
    <name evidence="7" type="ORF">SAMN02745124_01420</name>
</gene>
<dbReference type="SMART" id="SM00646">
    <property type="entry name" value="Ami_3"/>
    <property type="match status" value="1"/>
</dbReference>
<proteinExistence type="predicted"/>
<feature type="domain" description="MurNAc-LAA" evidence="6">
    <location>
        <begin position="484"/>
        <end position="635"/>
    </location>
</feature>
<keyword evidence="5" id="KW-0732">Signal</keyword>
<dbReference type="GO" id="GO:0030288">
    <property type="term" value="C:outer membrane-bounded periplasmic space"/>
    <property type="evidence" value="ECO:0007669"/>
    <property type="project" value="TreeGrafter"/>
</dbReference>
<dbReference type="PANTHER" id="PTHR30404:SF0">
    <property type="entry name" value="N-ACETYLMURAMOYL-L-ALANINE AMIDASE AMIC"/>
    <property type="match status" value="1"/>
</dbReference>
<dbReference type="Pfam" id="PF11741">
    <property type="entry name" value="AMIN"/>
    <property type="match status" value="1"/>
</dbReference>
<feature type="region of interest" description="Disordered" evidence="4">
    <location>
        <begin position="310"/>
        <end position="407"/>
    </location>
</feature>
<dbReference type="FunFam" id="3.40.630.40:FF:000005">
    <property type="entry name" value="N-acetylmuramoyl-L-alanine amidase (AmiA)"/>
    <property type="match status" value="1"/>
</dbReference>
<dbReference type="InterPro" id="IPR050695">
    <property type="entry name" value="N-acetylmuramoyl_amidase_3"/>
</dbReference>
<sequence>MICRPHIPHFLLALLLLLLVMPAAPAAATSDAYTPQSDLETHYQQAKFFFNQLKTTSTLGVSRDNWLKGAGNFRRIYLAEPKSDLAPACLLMLGRLYSDMYRAFGKGIDLGEAISYYRDVDALFPGNRLADDALFAVGLLLLEDVQDPQRAAKSFGRIVTDYPEGDMRSAAETKLKELSQKYDIPLPRIMVGDPQLMNLTNVLPVKYWSSDDYTRVVINTSGPVTYREELLERVGNQPRRLYIDFQESYIEPRFRAPVPIEDGLLKRIRTGQFSPDTVRVVLDIESISSYKIFSLPSPFRVVIDVRGQNKTTTTDRRLGSSGPASPPAPTPPTPTGRRRDRDADAETRQPSLVQQRDNQVRTSIEPAENKTEQSLVVLRERKKTGLSQSSSSDRVVPQTTSLPAPEGRRAPLSLAQQLGLGVRTIVLDPGHGGKDPGAIAYGMKEKDIVLHVAKRLADELRRTLGVTVILTREDDVFLPLEERTAIANTSGADLFVSLHINAHPSPQIKGFETYFLNLSTNDEAMRVAARENATSTHQMSDLQDILLDIMRNSKINESSRLARQVHGSMAGALTAPPFILKDMGVKQAPFYVLIGAEMPAILIELAFISNPDDARLLSDATFIDELAGTISIGIRSYIHATTAQL</sequence>
<reference evidence="7 8" key="1">
    <citation type="submission" date="2016-11" db="EMBL/GenBank/DDBJ databases">
        <authorList>
            <person name="Jaros S."/>
            <person name="Januszkiewicz K."/>
            <person name="Wedrychowicz H."/>
        </authorList>
    </citation>
    <scope>NUCLEOTIDE SEQUENCE [LARGE SCALE GENOMIC DNA]</scope>
    <source>
        <strain evidence="7 8">DSM 9705</strain>
    </source>
</reference>